<dbReference type="Gene3D" id="3.40.50.300">
    <property type="entry name" value="P-loop containing nucleotide triphosphate hydrolases"/>
    <property type="match status" value="1"/>
</dbReference>
<dbReference type="SUPFAM" id="SSF52540">
    <property type="entry name" value="P-loop containing nucleoside triphosphate hydrolases"/>
    <property type="match status" value="1"/>
</dbReference>
<accession>A0A6J5NT60</accession>
<dbReference type="Pfam" id="PF02562">
    <property type="entry name" value="PhoH"/>
    <property type="match status" value="1"/>
</dbReference>
<reference evidence="4" key="1">
    <citation type="submission" date="2020-04" db="EMBL/GenBank/DDBJ databases">
        <authorList>
            <person name="Chiriac C."/>
            <person name="Salcher M."/>
            <person name="Ghai R."/>
            <person name="Kavagutti S V."/>
        </authorList>
    </citation>
    <scope>NUCLEOTIDE SEQUENCE</scope>
</reference>
<gene>
    <name evidence="4" type="ORF">UFOVP787_196</name>
</gene>
<dbReference type="InterPro" id="IPR003714">
    <property type="entry name" value="PhoH"/>
</dbReference>
<proteinExistence type="predicted"/>
<dbReference type="PANTHER" id="PTHR30473">
    <property type="entry name" value="PROTEIN PHOH"/>
    <property type="match status" value="1"/>
</dbReference>
<protein>
    <submittedName>
        <fullName evidence="4">PhoH Phosphate starvation-inducible protein PhoH, predicted ATPase</fullName>
    </submittedName>
</protein>
<feature type="domain" description="PhoH-like protein" evidence="3">
    <location>
        <begin position="37"/>
        <end position="237"/>
    </location>
</feature>
<evidence type="ECO:0000256" key="1">
    <source>
        <dbReference type="ARBA" id="ARBA00022741"/>
    </source>
</evidence>
<keyword evidence="2" id="KW-0067">ATP-binding</keyword>
<name>A0A6J5NT60_9CAUD</name>
<dbReference type="PANTHER" id="PTHR30473:SF2">
    <property type="entry name" value="PIN DOMAIN-CONTAINING PROTEIN"/>
    <property type="match status" value="1"/>
</dbReference>
<dbReference type="InterPro" id="IPR051451">
    <property type="entry name" value="PhoH2-like"/>
</dbReference>
<evidence type="ECO:0000256" key="2">
    <source>
        <dbReference type="ARBA" id="ARBA00022840"/>
    </source>
</evidence>
<organism evidence="4">
    <name type="scientific">uncultured Caudovirales phage</name>
    <dbReference type="NCBI Taxonomy" id="2100421"/>
    <lineage>
        <taxon>Viruses</taxon>
        <taxon>Duplodnaviria</taxon>
        <taxon>Heunggongvirae</taxon>
        <taxon>Uroviricota</taxon>
        <taxon>Caudoviricetes</taxon>
        <taxon>Peduoviridae</taxon>
        <taxon>Maltschvirus</taxon>
        <taxon>Maltschvirus maltsch</taxon>
    </lineage>
</organism>
<evidence type="ECO:0000313" key="4">
    <source>
        <dbReference type="EMBL" id="CAB4162950.1"/>
    </source>
</evidence>
<dbReference type="GO" id="GO:0005524">
    <property type="term" value="F:ATP binding"/>
    <property type="evidence" value="ECO:0007669"/>
    <property type="project" value="UniProtKB-KW"/>
</dbReference>
<evidence type="ECO:0000259" key="3">
    <source>
        <dbReference type="Pfam" id="PF02562"/>
    </source>
</evidence>
<dbReference type="InterPro" id="IPR027417">
    <property type="entry name" value="P-loop_NTPase"/>
</dbReference>
<dbReference type="EMBL" id="LR796734">
    <property type="protein sequence ID" value="CAB4162950.1"/>
    <property type="molecule type" value="Genomic_DNA"/>
</dbReference>
<sequence>MEQNKRLTRKEKRILRQNKGVEPVLIEKLNFTLKNFEPLTKNQKKTFDSYEAGKNLMLHGIAGTGKSFVSIYLSLKQILGENSPYKKLVIVRSVVPTRDMGFLPGNSKEKAKVYEAPYYAICTELFGRGDAYEYLKNKNLIEFISTSFIRGITLNNCIIVVDEIANMTMHELDSVITRVGKNCKVIFCGDFRQSDFTREHEKNGLIDFMTIIEKMKSFVFVDFDEQDIVRSSMVKEYIITKDRLKIVA</sequence>
<keyword evidence="1" id="KW-0547">Nucleotide-binding</keyword>